<organism evidence="1 2">
    <name type="scientific">Chaenocephalus aceratus</name>
    <name type="common">Blackfin icefish</name>
    <name type="synonym">Chaenichthys aceratus</name>
    <dbReference type="NCBI Taxonomy" id="36190"/>
    <lineage>
        <taxon>Eukaryota</taxon>
        <taxon>Metazoa</taxon>
        <taxon>Chordata</taxon>
        <taxon>Craniata</taxon>
        <taxon>Vertebrata</taxon>
        <taxon>Euteleostomi</taxon>
        <taxon>Actinopterygii</taxon>
        <taxon>Neopterygii</taxon>
        <taxon>Teleostei</taxon>
        <taxon>Neoteleostei</taxon>
        <taxon>Acanthomorphata</taxon>
        <taxon>Eupercaria</taxon>
        <taxon>Perciformes</taxon>
        <taxon>Notothenioidei</taxon>
        <taxon>Channichthyidae</taxon>
        <taxon>Chaenocephalus</taxon>
    </lineage>
</organism>
<gene>
    <name evidence="1" type="ORF">KUCAC02_026193</name>
</gene>
<evidence type="ECO:0000313" key="2">
    <source>
        <dbReference type="Proteomes" id="UP001057452"/>
    </source>
</evidence>
<dbReference type="Proteomes" id="UP001057452">
    <property type="component" value="Chromosome 15"/>
</dbReference>
<evidence type="ECO:0000313" key="1">
    <source>
        <dbReference type="EMBL" id="KAI4804568.1"/>
    </source>
</evidence>
<sequence>MESQTQSQSEMVVVTSGDLLPIVNKYFDQISSAQWSLISSQTCDSISKGVLADMLTEMIQSLAKAALEHILKSPSLAEITAPLENIKVCLGDSLHSSFAVALRFPQEKCLSAEKLTAMVEIEVAENVHSVLSVAINSSVWPSEPALSVSGSMSNAKTLSVMVFHATECLKTYSSKIKSKCQSLCWRLGSTDIDSHKITECPPVAFKDEQERCGSSQSVKSQISVLSATEAVTEILVKCGVNTSVDAHLAASEMANNIISDLHYMDNGNTLLCSEKSDSAQPELNTGLILDEGKCFYASQATSLLDMANNREKVCEDRVLAEKRFEKMKEELKSGVTKGEADFLVELTQHSQSSLLIKAEEDEFNFPGMILQPQRPTSEASCLTTPMINVSKKHSSSVHLEMIKKDIDSLYSKVNLPKTPAKQNIAFPNYEIKKFSKELTDKLYDHLMPYRTYQIPLVQTGKCLSDTVISSCNTKCNAVQTRFSPEVLYVMTEDAVRKFLQQVLLWLEKDQSVKTLQSDQISGAGTDIEGLITTMLKETSVANSIINQESYEEIPSQTSKPSCPPPEVSYSVPAEPCKETCFGKSRTGESAVSMDASSLSTEEMTKNLISLLIRRLFLPVPYLINETQEKVITDSIIQRLCVKWQDKNIIPISAVSKIKDEEQLKKIIKGTIKDMIRTQGHNRYVRVHMETNNPLFDDALMEILKTHVKAPISPSPKKSAVATSFSKGVKNITKHCKKE</sequence>
<proteinExistence type="predicted"/>
<comment type="caution">
    <text evidence="1">The sequence shown here is derived from an EMBL/GenBank/DDBJ whole genome shotgun (WGS) entry which is preliminary data.</text>
</comment>
<dbReference type="EMBL" id="CM043799">
    <property type="protein sequence ID" value="KAI4804568.1"/>
    <property type="molecule type" value="Genomic_DNA"/>
</dbReference>
<protein>
    <submittedName>
        <fullName evidence="1">Uncharacterized protein</fullName>
    </submittedName>
</protein>
<reference evidence="1" key="1">
    <citation type="submission" date="2022-05" db="EMBL/GenBank/DDBJ databases">
        <title>Chromosome-level genome of Chaenocephalus aceratus.</title>
        <authorList>
            <person name="Park H."/>
        </authorList>
    </citation>
    <scope>NUCLEOTIDE SEQUENCE</scope>
    <source>
        <strain evidence="1">KU_202001</strain>
    </source>
</reference>
<name>A0ACB9VWS4_CHAAC</name>
<keyword evidence="2" id="KW-1185">Reference proteome</keyword>
<accession>A0ACB9VWS4</accession>